<keyword evidence="2 3" id="KW-0560">Oxidoreductase</keyword>
<evidence type="ECO:0000256" key="1">
    <source>
        <dbReference type="ARBA" id="ARBA00009986"/>
    </source>
</evidence>
<proteinExistence type="inferred from homology"/>
<dbReference type="PROSITE" id="PS00070">
    <property type="entry name" value="ALDEHYDE_DEHYDR_CYS"/>
    <property type="match status" value="1"/>
</dbReference>
<protein>
    <recommendedName>
        <fullName evidence="3">Aldehyde dehydrogenase</fullName>
    </recommendedName>
</protein>
<dbReference type="Gene3D" id="3.40.309.10">
    <property type="entry name" value="Aldehyde Dehydrogenase, Chain A, domain 2"/>
    <property type="match status" value="1"/>
</dbReference>
<keyword evidence="8" id="KW-1185">Reference proteome</keyword>
<dbReference type="CDD" id="cd07087">
    <property type="entry name" value="ALDH_F3-13-14_CALDH-like"/>
    <property type="match status" value="1"/>
</dbReference>
<dbReference type="InterPro" id="IPR029510">
    <property type="entry name" value="Ald_DH_CS_GLU"/>
</dbReference>
<gene>
    <name evidence="7" type="ORF">HPULCUR_008546</name>
</gene>
<dbReference type="Proteomes" id="UP001476247">
    <property type="component" value="Unassembled WGS sequence"/>
</dbReference>
<sequence length="503" mass="55341">MYTPVKEIPSIVRNLRESFFSGITKNIDYRRQQLGSLKRFLEERESDLVKSVENDLHKNVVEVISAEIAPILGEIEFMLKNLNKLSKTTTVKPQYAMNAMDKCTVRKEPKGVVLIIGSWNYPIQLLLLPIVGAIAAGNCVVLKPSEVAAHTSEFIAKVLPQYLDTKTVSVVQGGVPETTALLVEEFNHIFYTGNGAVGKIVMAAASKHLTPVTLELGGKSPAIIAPDANVEVAANRILWGKFYNAGQTCIAPDYVLIPKSQVDTFIKASKKILEERYGRNPQESDSYCRIISERRFDAVKSFIDNLDSSKIITGGQTDKKDLYIAPTIVYPIASNEAGLMNEEIFGPILPIIPIEDIDEAIRIVNSKNTPLALYIYTEEKATYEKILDNTQSGGACINDVLMHAQELALPFGGLGPSGMGSYHGAKSFETFTHERATMIKSTGLEGAMEARYPPYNDSKKILFTLLTVGLPDGFAAKIKAIFKAIGAARHIFLSKKKEQPIQL</sequence>
<dbReference type="InterPro" id="IPR016162">
    <property type="entry name" value="Ald_DH_N"/>
</dbReference>
<dbReference type="InterPro" id="IPR015590">
    <property type="entry name" value="Aldehyde_DH_dom"/>
</dbReference>
<dbReference type="PANTHER" id="PTHR43570:SF16">
    <property type="entry name" value="ALDEHYDE DEHYDROGENASE TYPE III, ISOFORM Q"/>
    <property type="match status" value="1"/>
</dbReference>
<evidence type="ECO:0000256" key="3">
    <source>
        <dbReference type="PIRNR" id="PIRNR036492"/>
    </source>
</evidence>
<dbReference type="PIRSF" id="PIRSF036492">
    <property type="entry name" value="ALDH"/>
    <property type="match status" value="1"/>
</dbReference>
<evidence type="ECO:0000313" key="8">
    <source>
        <dbReference type="Proteomes" id="UP001476247"/>
    </source>
</evidence>
<dbReference type="SUPFAM" id="SSF53720">
    <property type="entry name" value="ALDH-like"/>
    <property type="match status" value="1"/>
</dbReference>
<feature type="active site" evidence="4">
    <location>
        <position position="215"/>
    </location>
</feature>
<dbReference type="InterPro" id="IPR016161">
    <property type="entry name" value="Ald_DH/histidinol_DH"/>
</dbReference>
<evidence type="ECO:0000259" key="6">
    <source>
        <dbReference type="Pfam" id="PF00171"/>
    </source>
</evidence>
<name>A0ABP9Y7X3_9FUNG</name>
<dbReference type="InterPro" id="IPR012394">
    <property type="entry name" value="Aldehyde_DH_NAD(P)"/>
</dbReference>
<dbReference type="PANTHER" id="PTHR43570">
    <property type="entry name" value="ALDEHYDE DEHYDROGENASE"/>
    <property type="match status" value="1"/>
</dbReference>
<dbReference type="InterPro" id="IPR016160">
    <property type="entry name" value="Ald_DH_CS_CYS"/>
</dbReference>
<feature type="domain" description="Aldehyde dehydrogenase" evidence="6">
    <location>
        <begin position="26"/>
        <end position="434"/>
    </location>
</feature>
<comment type="similarity">
    <text evidence="1 3 5">Belongs to the aldehyde dehydrogenase family.</text>
</comment>
<reference evidence="7 8" key="1">
    <citation type="submission" date="2024-04" db="EMBL/GenBank/DDBJ databases">
        <title>genome sequences of Mucor flavus KT1a and Helicostylum pulchrum KT1b strains isolation_sourced from the surface of a dry-aged beef.</title>
        <authorList>
            <person name="Toyotome T."/>
            <person name="Hosono M."/>
            <person name="Torimaru M."/>
            <person name="Fukuda K."/>
            <person name="Mikami N."/>
        </authorList>
    </citation>
    <scope>NUCLEOTIDE SEQUENCE [LARGE SCALE GENOMIC DNA]</scope>
    <source>
        <strain evidence="7 8">KT1b</strain>
    </source>
</reference>
<comment type="caution">
    <text evidence="7">The sequence shown here is derived from an EMBL/GenBank/DDBJ whole genome shotgun (WGS) entry which is preliminary data.</text>
</comment>
<evidence type="ECO:0000256" key="2">
    <source>
        <dbReference type="ARBA" id="ARBA00023002"/>
    </source>
</evidence>
<organism evidence="7 8">
    <name type="scientific">Helicostylum pulchrum</name>
    <dbReference type="NCBI Taxonomy" id="562976"/>
    <lineage>
        <taxon>Eukaryota</taxon>
        <taxon>Fungi</taxon>
        <taxon>Fungi incertae sedis</taxon>
        <taxon>Mucoromycota</taxon>
        <taxon>Mucoromycotina</taxon>
        <taxon>Mucoromycetes</taxon>
        <taxon>Mucorales</taxon>
        <taxon>Mucorineae</taxon>
        <taxon>Mucoraceae</taxon>
        <taxon>Helicostylum</taxon>
    </lineage>
</organism>
<dbReference type="Gene3D" id="3.40.605.10">
    <property type="entry name" value="Aldehyde Dehydrogenase, Chain A, domain 1"/>
    <property type="match status" value="1"/>
</dbReference>
<dbReference type="InterPro" id="IPR016163">
    <property type="entry name" value="Ald_DH_C"/>
</dbReference>
<accession>A0ABP9Y7X3</accession>
<dbReference type="EMBL" id="BAABUJ010000026">
    <property type="protein sequence ID" value="GAA5803071.1"/>
    <property type="molecule type" value="Genomic_DNA"/>
</dbReference>
<evidence type="ECO:0000256" key="5">
    <source>
        <dbReference type="RuleBase" id="RU003345"/>
    </source>
</evidence>
<evidence type="ECO:0000256" key="4">
    <source>
        <dbReference type="PROSITE-ProRule" id="PRU10007"/>
    </source>
</evidence>
<evidence type="ECO:0000313" key="7">
    <source>
        <dbReference type="EMBL" id="GAA5803071.1"/>
    </source>
</evidence>
<dbReference type="Pfam" id="PF00171">
    <property type="entry name" value="Aldedh"/>
    <property type="match status" value="1"/>
</dbReference>
<dbReference type="PROSITE" id="PS00687">
    <property type="entry name" value="ALDEHYDE_DEHYDR_GLU"/>
    <property type="match status" value="1"/>
</dbReference>